<evidence type="ECO:0000256" key="5">
    <source>
        <dbReference type="ARBA" id="ARBA00023239"/>
    </source>
</evidence>
<dbReference type="RefSeq" id="WP_345374871.1">
    <property type="nucleotide sequence ID" value="NZ_BAABJX010000064.1"/>
</dbReference>
<comment type="caution">
    <text evidence="8">The sequence shown here is derived from an EMBL/GenBank/DDBJ whole genome shotgun (WGS) entry which is preliminary data.</text>
</comment>
<keyword evidence="4 7" id="KW-0472">Membrane</keyword>
<dbReference type="PANTHER" id="PTHR30518:SF2">
    <property type="entry name" value="ENDOLYTIC MUREIN TRANSGLYCOSYLASE"/>
    <property type="match status" value="1"/>
</dbReference>
<gene>
    <name evidence="7 8" type="primary">mltG</name>
    <name evidence="8" type="ORF">GCM10023331_38790</name>
</gene>
<keyword evidence="6 7" id="KW-0961">Cell wall biogenesis/degradation</keyword>
<comment type="catalytic activity">
    <reaction evidence="7">
        <text>a peptidoglycan chain = a peptidoglycan chain with N-acetyl-1,6-anhydromuramyl-[peptide] at the reducing end + a peptidoglycan chain with N-acetylglucosamine at the non-reducing end.</text>
        <dbReference type="EC" id="4.2.2.29"/>
    </reaction>
</comment>
<accession>A0ABP9DMQ5</accession>
<keyword evidence="5 7" id="KW-0456">Lyase</keyword>
<comment type="subcellular location">
    <subcellularLocation>
        <location evidence="7">Cell membrane</location>
        <topology evidence="7">Single-pass membrane protein</topology>
    </subcellularLocation>
</comment>
<keyword evidence="3 7" id="KW-1133">Transmembrane helix</keyword>
<sequence>MDNNTKKKIYLFVGLSAVVITVAVYVFQIFFTANINVGKKHSILLIPEGGTIKNVQDSLNKHQYVEEIVPFMFVSKLMKFHENVKPGRYLLRNDMTNIEAIRLLRSGNQEPVKVTFNNARTLEDLAPKITRNLQCSAVEFMDAIKDEAFLSDLGYDSLTVKAIFIPNTYELYWNTDAKALIRRMDYEYKRFWNDERKAQADKIGLTPFQVSVLASIVQAETIKPDEKPKVAGLYINRLNRNMLLQSDPTLVYAHRDFEIKRVLNIHKEINSPYNTYKFKGLPPAPINVPEIGSLKAVLNHEKHKYLYMCAKEDFSGYHNFARTLREHNNNAIRYQRALNRARIYR</sequence>
<keyword evidence="9" id="KW-1185">Reference proteome</keyword>
<dbReference type="EC" id="4.2.2.29" evidence="7"/>
<evidence type="ECO:0000256" key="2">
    <source>
        <dbReference type="ARBA" id="ARBA00022692"/>
    </source>
</evidence>
<evidence type="ECO:0000256" key="7">
    <source>
        <dbReference type="HAMAP-Rule" id="MF_02065"/>
    </source>
</evidence>
<dbReference type="Proteomes" id="UP001500298">
    <property type="component" value="Unassembled WGS sequence"/>
</dbReference>
<dbReference type="HAMAP" id="MF_02065">
    <property type="entry name" value="MltG"/>
    <property type="match status" value="1"/>
</dbReference>
<evidence type="ECO:0000256" key="3">
    <source>
        <dbReference type="ARBA" id="ARBA00022989"/>
    </source>
</evidence>
<dbReference type="EMBL" id="BAABJX010000064">
    <property type="protein sequence ID" value="GAA4850370.1"/>
    <property type="molecule type" value="Genomic_DNA"/>
</dbReference>
<dbReference type="Gene3D" id="3.30.1490.480">
    <property type="entry name" value="Endolytic murein transglycosylase"/>
    <property type="match status" value="1"/>
</dbReference>
<feature type="transmembrane region" description="Helical" evidence="7">
    <location>
        <begin position="9"/>
        <end position="31"/>
    </location>
</feature>
<dbReference type="NCBIfam" id="TIGR00247">
    <property type="entry name" value="endolytic transglycosylase MltG"/>
    <property type="match status" value="1"/>
</dbReference>
<dbReference type="Pfam" id="PF02618">
    <property type="entry name" value="YceG"/>
    <property type="match status" value="1"/>
</dbReference>
<protein>
    <recommendedName>
        <fullName evidence="7">Endolytic murein transglycosylase</fullName>
        <ecNumber evidence="7">4.2.2.29</ecNumber>
    </recommendedName>
    <alternativeName>
        <fullName evidence="7">Peptidoglycan lytic transglycosylase</fullName>
    </alternativeName>
    <alternativeName>
        <fullName evidence="7">Peptidoglycan polymerization terminase</fullName>
    </alternativeName>
</protein>
<name>A0ABP9DMQ5_9BACT</name>
<feature type="site" description="Important for catalytic activity" evidence="7">
    <location>
        <position position="220"/>
    </location>
</feature>
<dbReference type="Gene3D" id="3.30.160.60">
    <property type="entry name" value="Classic Zinc Finger"/>
    <property type="match status" value="1"/>
</dbReference>
<evidence type="ECO:0000313" key="9">
    <source>
        <dbReference type="Proteomes" id="UP001500298"/>
    </source>
</evidence>
<reference evidence="9" key="1">
    <citation type="journal article" date="2019" name="Int. J. Syst. Evol. Microbiol.">
        <title>The Global Catalogue of Microorganisms (GCM) 10K type strain sequencing project: providing services to taxonomists for standard genome sequencing and annotation.</title>
        <authorList>
            <consortium name="The Broad Institute Genomics Platform"/>
            <consortium name="The Broad Institute Genome Sequencing Center for Infectious Disease"/>
            <person name="Wu L."/>
            <person name="Ma J."/>
        </authorList>
    </citation>
    <scope>NUCLEOTIDE SEQUENCE [LARGE SCALE GENOMIC DNA]</scope>
    <source>
        <strain evidence="9">JCM 18326</strain>
    </source>
</reference>
<dbReference type="PANTHER" id="PTHR30518">
    <property type="entry name" value="ENDOLYTIC MUREIN TRANSGLYCOSYLASE"/>
    <property type="match status" value="1"/>
</dbReference>
<keyword evidence="2 7" id="KW-0812">Transmembrane</keyword>
<evidence type="ECO:0000313" key="8">
    <source>
        <dbReference type="EMBL" id="GAA4850370.1"/>
    </source>
</evidence>
<organism evidence="8 9">
    <name type="scientific">Algivirga pacifica</name>
    <dbReference type="NCBI Taxonomy" id="1162670"/>
    <lineage>
        <taxon>Bacteria</taxon>
        <taxon>Pseudomonadati</taxon>
        <taxon>Bacteroidota</taxon>
        <taxon>Cytophagia</taxon>
        <taxon>Cytophagales</taxon>
        <taxon>Flammeovirgaceae</taxon>
        <taxon>Algivirga</taxon>
    </lineage>
</organism>
<dbReference type="CDD" id="cd08010">
    <property type="entry name" value="MltG_like"/>
    <property type="match status" value="1"/>
</dbReference>
<evidence type="ECO:0000256" key="4">
    <source>
        <dbReference type="ARBA" id="ARBA00023136"/>
    </source>
</evidence>
<keyword evidence="1 7" id="KW-1003">Cell membrane</keyword>
<evidence type="ECO:0000256" key="6">
    <source>
        <dbReference type="ARBA" id="ARBA00023316"/>
    </source>
</evidence>
<dbReference type="InterPro" id="IPR003770">
    <property type="entry name" value="MLTG-like"/>
</dbReference>
<proteinExistence type="inferred from homology"/>
<comment type="similarity">
    <text evidence="7">Belongs to the transglycosylase MltG family.</text>
</comment>
<comment type="function">
    <text evidence="7">Functions as a peptidoglycan terminase that cleaves nascent peptidoglycan strands endolytically to terminate their elongation.</text>
</comment>
<evidence type="ECO:0000256" key="1">
    <source>
        <dbReference type="ARBA" id="ARBA00022475"/>
    </source>
</evidence>